<organism evidence="5 6">
    <name type="scientific">Emiliania huxleyi (strain CCMP1516)</name>
    <dbReference type="NCBI Taxonomy" id="280463"/>
    <lineage>
        <taxon>Eukaryota</taxon>
        <taxon>Haptista</taxon>
        <taxon>Haptophyta</taxon>
        <taxon>Prymnesiophyceae</taxon>
        <taxon>Isochrysidales</taxon>
        <taxon>Noelaerhabdaceae</taxon>
        <taxon>Emiliania</taxon>
    </lineage>
</organism>
<reference evidence="6" key="1">
    <citation type="journal article" date="2013" name="Nature">
        <title>Pan genome of the phytoplankton Emiliania underpins its global distribution.</title>
        <authorList>
            <person name="Read B.A."/>
            <person name="Kegel J."/>
            <person name="Klute M.J."/>
            <person name="Kuo A."/>
            <person name="Lefebvre S.C."/>
            <person name="Maumus F."/>
            <person name="Mayer C."/>
            <person name="Miller J."/>
            <person name="Monier A."/>
            <person name="Salamov A."/>
            <person name="Young J."/>
            <person name="Aguilar M."/>
            <person name="Claverie J.M."/>
            <person name="Frickenhaus S."/>
            <person name="Gonzalez K."/>
            <person name="Herman E.K."/>
            <person name="Lin Y.C."/>
            <person name="Napier J."/>
            <person name="Ogata H."/>
            <person name="Sarno A.F."/>
            <person name="Shmutz J."/>
            <person name="Schroeder D."/>
            <person name="de Vargas C."/>
            <person name="Verret F."/>
            <person name="von Dassow P."/>
            <person name="Valentin K."/>
            <person name="Van de Peer Y."/>
            <person name="Wheeler G."/>
            <person name="Dacks J.B."/>
            <person name="Delwiche C.F."/>
            <person name="Dyhrman S.T."/>
            <person name="Glockner G."/>
            <person name="John U."/>
            <person name="Richards T."/>
            <person name="Worden A.Z."/>
            <person name="Zhang X."/>
            <person name="Grigoriev I.V."/>
            <person name="Allen A.E."/>
            <person name="Bidle K."/>
            <person name="Borodovsky M."/>
            <person name="Bowler C."/>
            <person name="Brownlee C."/>
            <person name="Cock J.M."/>
            <person name="Elias M."/>
            <person name="Gladyshev V.N."/>
            <person name="Groth M."/>
            <person name="Guda C."/>
            <person name="Hadaegh A."/>
            <person name="Iglesias-Rodriguez M.D."/>
            <person name="Jenkins J."/>
            <person name="Jones B.M."/>
            <person name="Lawson T."/>
            <person name="Leese F."/>
            <person name="Lindquist E."/>
            <person name="Lobanov A."/>
            <person name="Lomsadze A."/>
            <person name="Malik S.B."/>
            <person name="Marsh M.E."/>
            <person name="Mackinder L."/>
            <person name="Mock T."/>
            <person name="Mueller-Roeber B."/>
            <person name="Pagarete A."/>
            <person name="Parker M."/>
            <person name="Probert I."/>
            <person name="Quesneville H."/>
            <person name="Raines C."/>
            <person name="Rensing S.A."/>
            <person name="Riano-Pachon D.M."/>
            <person name="Richier S."/>
            <person name="Rokitta S."/>
            <person name="Shiraiwa Y."/>
            <person name="Soanes D.M."/>
            <person name="van der Giezen M."/>
            <person name="Wahlund T.M."/>
            <person name="Williams B."/>
            <person name="Wilson W."/>
            <person name="Wolfe G."/>
            <person name="Wurch L.L."/>
        </authorList>
    </citation>
    <scope>NUCLEOTIDE SEQUENCE</scope>
</reference>
<keyword evidence="4" id="KW-0808">Transferase</keyword>
<dbReference type="KEGG" id="ehx:EMIHUDRAFT_217084"/>
<evidence type="ECO:0000256" key="1">
    <source>
        <dbReference type="ARBA" id="ARBA00004496"/>
    </source>
</evidence>
<dbReference type="GO" id="GO:0016279">
    <property type="term" value="F:protein-lysine N-methyltransferase activity"/>
    <property type="evidence" value="ECO:0007669"/>
    <property type="project" value="InterPro"/>
</dbReference>
<keyword evidence="6" id="KW-1185">Reference proteome</keyword>
<proteinExistence type="predicted"/>
<sequence length="226" mass="24656">MSSGSCTAQTAAAWLSAHLEDHVEAAADLNQYWYSASTIATLCDLVREQCFRSDHSCALDCAFLSTPSLFFALTPAERARSRVLDFDEALGVGEPGFVRYDFHEPTALPPALAGAFRCVVIDPPFITVDVWRRYIETARHLLQPSGGVVILTTVIENAGLLAETLGATPHTYLPSIPNLPYQYALFTNFSSATLDRPNPEAPVTGAGHSYDFEAMLDAELRRQAQS</sequence>
<comment type="subcellular location">
    <subcellularLocation>
        <location evidence="1">Cytoplasm</location>
    </subcellularLocation>
</comment>
<dbReference type="InterPro" id="IPR041370">
    <property type="entry name" value="Mlase_EEF1AKMT1/ZCCHC4"/>
</dbReference>
<evidence type="ECO:0000256" key="2">
    <source>
        <dbReference type="ARBA" id="ARBA00022490"/>
    </source>
</evidence>
<dbReference type="Pfam" id="PF10237">
    <property type="entry name" value="N6-adenineMlase"/>
    <property type="match status" value="1"/>
</dbReference>
<dbReference type="InterPro" id="IPR029063">
    <property type="entry name" value="SAM-dependent_MTases_sf"/>
</dbReference>
<dbReference type="SUPFAM" id="SSF53335">
    <property type="entry name" value="S-adenosyl-L-methionine-dependent methyltransferases"/>
    <property type="match status" value="1"/>
</dbReference>
<reference evidence="5" key="2">
    <citation type="submission" date="2024-10" db="UniProtKB">
        <authorList>
            <consortium name="EnsemblProtists"/>
        </authorList>
    </citation>
    <scope>IDENTIFICATION</scope>
</reference>
<dbReference type="Proteomes" id="UP000013827">
    <property type="component" value="Unassembled WGS sequence"/>
</dbReference>
<dbReference type="RefSeq" id="XP_005761247.1">
    <property type="nucleotide sequence ID" value="XM_005761190.1"/>
</dbReference>
<protein>
    <recommendedName>
        <fullName evidence="7">N6-adenine methyltransferase</fullName>
    </recommendedName>
</protein>
<evidence type="ECO:0000256" key="3">
    <source>
        <dbReference type="ARBA" id="ARBA00022603"/>
    </source>
</evidence>
<dbReference type="PaxDb" id="2903-EOD08818"/>
<keyword evidence="3" id="KW-0489">Methyltransferase</keyword>
<evidence type="ECO:0000313" key="5">
    <source>
        <dbReference type="EnsemblProtists" id="EOD08818"/>
    </source>
</evidence>
<dbReference type="STRING" id="2903.R1BGB6"/>
<dbReference type="PANTHER" id="PTHR13200:SF1">
    <property type="entry name" value="NUCLEIC ACID BINDING PROTEIN"/>
    <property type="match status" value="1"/>
</dbReference>
<keyword evidence="2" id="KW-0963">Cytoplasm</keyword>
<dbReference type="AlphaFoldDB" id="A0A0D3IC33"/>
<dbReference type="HOGENOM" id="CLU_074410_3_0_1"/>
<accession>A0A0D3IC33</accession>
<dbReference type="EnsemblProtists" id="EOD08818">
    <property type="protein sequence ID" value="EOD08818"/>
    <property type="gene ID" value="EMIHUDRAFT_217084"/>
</dbReference>
<dbReference type="PANTHER" id="PTHR13200">
    <property type="entry name" value="EEF1A LYSINE METHYLTRANSFERASE 1"/>
    <property type="match status" value="1"/>
</dbReference>
<evidence type="ECO:0000313" key="6">
    <source>
        <dbReference type="Proteomes" id="UP000013827"/>
    </source>
</evidence>
<name>A0A0D3IC33_EMIH1</name>
<dbReference type="GO" id="GO:0032259">
    <property type="term" value="P:methylation"/>
    <property type="evidence" value="ECO:0007669"/>
    <property type="project" value="UniProtKB-KW"/>
</dbReference>
<dbReference type="OMA" id="TIYIFEY"/>
<dbReference type="GO" id="GO:0005737">
    <property type="term" value="C:cytoplasm"/>
    <property type="evidence" value="ECO:0007669"/>
    <property type="project" value="UniProtKB-SubCell"/>
</dbReference>
<dbReference type="eggNOG" id="ENOG502S5ZP">
    <property type="taxonomic scope" value="Eukaryota"/>
</dbReference>
<evidence type="ECO:0000256" key="4">
    <source>
        <dbReference type="ARBA" id="ARBA00022679"/>
    </source>
</evidence>
<evidence type="ECO:0008006" key="7">
    <source>
        <dbReference type="Google" id="ProtNLM"/>
    </source>
</evidence>
<dbReference type="GeneID" id="17255020"/>
<dbReference type="InterPro" id="IPR019369">
    <property type="entry name" value="Efm5/EEF1AKMT1"/>
</dbReference>